<name>A0A3N4RXR9_9ACTN</name>
<keyword evidence="2" id="KW-1185">Reference proteome</keyword>
<evidence type="ECO:0000313" key="1">
    <source>
        <dbReference type="EMBL" id="RPE28884.1"/>
    </source>
</evidence>
<gene>
    <name evidence="1" type="ORF">EDD38_6030</name>
</gene>
<protein>
    <submittedName>
        <fullName evidence="1">Uncharacterized protein</fullName>
    </submittedName>
</protein>
<accession>A0A3N4RXR9</accession>
<dbReference type="RefSeq" id="WP_123820588.1">
    <property type="nucleotide sequence ID" value="NZ_RKQG01000002.1"/>
</dbReference>
<proteinExistence type="predicted"/>
<dbReference type="AlphaFoldDB" id="A0A3N4RXR9"/>
<reference evidence="1 2" key="1">
    <citation type="submission" date="2018-11" db="EMBL/GenBank/DDBJ databases">
        <title>Sequencing the genomes of 1000 actinobacteria strains.</title>
        <authorList>
            <person name="Klenk H.-P."/>
        </authorList>
    </citation>
    <scope>NUCLEOTIDE SEQUENCE [LARGE SCALE GENOMIC DNA]</scope>
    <source>
        <strain evidence="1 2">DSM 44781</strain>
    </source>
</reference>
<organism evidence="1 2">
    <name type="scientific">Kitasatospora cineracea</name>
    <dbReference type="NCBI Taxonomy" id="88074"/>
    <lineage>
        <taxon>Bacteria</taxon>
        <taxon>Bacillati</taxon>
        <taxon>Actinomycetota</taxon>
        <taxon>Actinomycetes</taxon>
        <taxon>Kitasatosporales</taxon>
        <taxon>Streptomycetaceae</taxon>
        <taxon>Kitasatospora</taxon>
    </lineage>
</organism>
<comment type="caution">
    <text evidence="1">The sequence shown here is derived from an EMBL/GenBank/DDBJ whole genome shotgun (WGS) entry which is preliminary data.</text>
</comment>
<dbReference type="EMBL" id="RKQG01000002">
    <property type="protein sequence ID" value="RPE28884.1"/>
    <property type="molecule type" value="Genomic_DNA"/>
</dbReference>
<sequence>MSPDTEHWQRWIEPLLAFLAADPSDQSVWSRAHRVRTAAVAEEAGFGVRLAAGMADRGALEPAALADLAEIGRRCDEAARRGGPGHWADALAADPVWDEVRVLARRVLVGSLGGWDRPLPRRVLPQEVYD</sequence>
<dbReference type="Proteomes" id="UP000266906">
    <property type="component" value="Unassembled WGS sequence"/>
</dbReference>
<evidence type="ECO:0000313" key="2">
    <source>
        <dbReference type="Proteomes" id="UP000266906"/>
    </source>
</evidence>